<sequence>MERLKQESSGANYSIQEECLLCRTTYSIYSNFSPMPSAQALNVETGEFFPFDRVRSLPTGYAMAEALGYAWACSCRGRAQKRFDEQFRLKDHSGRALANVRYRIDTGDGKFITGTTDAAGRTLRVRSHAAAGLKIYI</sequence>
<comment type="caution">
    <text evidence="1">The sequence shown here is derived from an EMBL/GenBank/DDBJ whole genome shotgun (WGS) entry which is preliminary data.</text>
</comment>
<proteinExistence type="predicted"/>
<dbReference type="RefSeq" id="WP_169500611.1">
    <property type="nucleotide sequence ID" value="NZ_JABBFZ010000021.1"/>
</dbReference>
<evidence type="ECO:0000313" key="1">
    <source>
        <dbReference type="EMBL" id="NML34429.1"/>
    </source>
</evidence>
<reference evidence="1 2" key="1">
    <citation type="submission" date="2020-04" db="EMBL/GenBank/DDBJ databases">
        <title>Paraburkholderia sp. G-4-1-8 isolated from soil.</title>
        <authorList>
            <person name="Dahal R.H."/>
        </authorList>
    </citation>
    <scope>NUCLEOTIDE SEQUENCE [LARGE SCALE GENOMIC DNA]</scope>
    <source>
        <strain evidence="1 2">G-4-1-8</strain>
    </source>
</reference>
<accession>A0A7Y0FFU0</accession>
<protein>
    <submittedName>
        <fullName evidence="1">Uncharacterized protein</fullName>
    </submittedName>
</protein>
<dbReference type="EMBL" id="JABBFZ010000021">
    <property type="protein sequence ID" value="NML34429.1"/>
    <property type="molecule type" value="Genomic_DNA"/>
</dbReference>
<organism evidence="1 2">
    <name type="scientific">Paraburkholderia antibiotica</name>
    <dbReference type="NCBI Taxonomy" id="2728839"/>
    <lineage>
        <taxon>Bacteria</taxon>
        <taxon>Pseudomonadati</taxon>
        <taxon>Pseudomonadota</taxon>
        <taxon>Betaproteobacteria</taxon>
        <taxon>Burkholderiales</taxon>
        <taxon>Burkholderiaceae</taxon>
        <taxon>Paraburkholderia</taxon>
    </lineage>
</organism>
<keyword evidence="2" id="KW-1185">Reference proteome</keyword>
<evidence type="ECO:0000313" key="2">
    <source>
        <dbReference type="Proteomes" id="UP000583127"/>
    </source>
</evidence>
<gene>
    <name evidence="1" type="ORF">HHL14_26800</name>
</gene>
<name>A0A7Y0FFU0_9BURK</name>
<dbReference type="Proteomes" id="UP000583127">
    <property type="component" value="Unassembled WGS sequence"/>
</dbReference>
<dbReference type="AlphaFoldDB" id="A0A7Y0FFU0"/>